<dbReference type="InterPro" id="IPR012349">
    <property type="entry name" value="Split_barrel_FMN-bd"/>
</dbReference>
<dbReference type="GO" id="GO:0005829">
    <property type="term" value="C:cytosol"/>
    <property type="evidence" value="ECO:0007669"/>
    <property type="project" value="TreeGrafter"/>
</dbReference>
<keyword evidence="1 3" id="KW-0560">Oxidoreductase</keyword>
<dbReference type="InterPro" id="IPR052019">
    <property type="entry name" value="F420H2_bilvrd_red/Heme_oxyg"/>
</dbReference>
<reference evidence="3 4" key="1">
    <citation type="submission" date="2020-02" db="EMBL/GenBank/DDBJ databases">
        <title>Whole-genome analyses of novel actinobacteria.</title>
        <authorList>
            <person name="Sahin N."/>
            <person name="Gencbay T."/>
        </authorList>
    </citation>
    <scope>NUCLEOTIDE SEQUENCE [LARGE SCALE GENOMIC DNA]</scope>
    <source>
        <strain evidence="3 4">HC44</strain>
    </source>
</reference>
<gene>
    <name evidence="3" type="ORF">G5C60_01920</name>
</gene>
<evidence type="ECO:0000259" key="2">
    <source>
        <dbReference type="Pfam" id="PF01243"/>
    </source>
</evidence>
<evidence type="ECO:0000313" key="4">
    <source>
        <dbReference type="Proteomes" id="UP000472335"/>
    </source>
</evidence>
<dbReference type="InterPro" id="IPR011576">
    <property type="entry name" value="Pyridox_Oxase_N"/>
</dbReference>
<dbReference type="GO" id="GO:0016627">
    <property type="term" value="F:oxidoreductase activity, acting on the CH-CH group of donors"/>
    <property type="evidence" value="ECO:0007669"/>
    <property type="project" value="TreeGrafter"/>
</dbReference>
<dbReference type="PANTHER" id="PTHR35176:SF6">
    <property type="entry name" value="HEME OXYGENASE HI_0854-RELATED"/>
    <property type="match status" value="1"/>
</dbReference>
<dbReference type="Pfam" id="PF01243">
    <property type="entry name" value="PNPOx_N"/>
    <property type="match status" value="1"/>
</dbReference>
<dbReference type="PANTHER" id="PTHR35176">
    <property type="entry name" value="HEME OXYGENASE HI_0854-RELATED"/>
    <property type="match status" value="1"/>
</dbReference>
<keyword evidence="4" id="KW-1185">Reference proteome</keyword>
<organism evidence="3 4">
    <name type="scientific">Streptomyces scabichelini</name>
    <dbReference type="NCBI Taxonomy" id="2711217"/>
    <lineage>
        <taxon>Bacteria</taxon>
        <taxon>Bacillati</taxon>
        <taxon>Actinomycetota</taxon>
        <taxon>Actinomycetes</taxon>
        <taxon>Kitasatosporales</taxon>
        <taxon>Streptomycetaceae</taxon>
        <taxon>Streptomyces</taxon>
    </lineage>
</organism>
<feature type="domain" description="Pyridoxamine 5'-phosphate oxidase N-terminal" evidence="2">
    <location>
        <begin position="5"/>
        <end position="93"/>
    </location>
</feature>
<evidence type="ECO:0000256" key="1">
    <source>
        <dbReference type="ARBA" id="ARBA00023002"/>
    </source>
</evidence>
<dbReference type="EMBL" id="JAAKZY010000003">
    <property type="protein sequence ID" value="NGO06465.1"/>
    <property type="molecule type" value="Genomic_DNA"/>
</dbReference>
<dbReference type="Gene3D" id="2.30.110.10">
    <property type="entry name" value="Electron Transport, Fmn-binding Protein, Chain A"/>
    <property type="match status" value="1"/>
</dbReference>
<dbReference type="SUPFAM" id="SSF50475">
    <property type="entry name" value="FMN-binding split barrel"/>
    <property type="match status" value="1"/>
</dbReference>
<dbReference type="GO" id="GO:0070967">
    <property type="term" value="F:coenzyme F420 binding"/>
    <property type="evidence" value="ECO:0007669"/>
    <property type="project" value="TreeGrafter"/>
</dbReference>
<dbReference type="EC" id="1.-.-.-" evidence="3"/>
<dbReference type="NCBIfam" id="TIGR04023">
    <property type="entry name" value="PPOX_MSMEG_5819"/>
    <property type="match status" value="1"/>
</dbReference>
<protein>
    <submittedName>
        <fullName evidence="3">PPOX class F420-dependent oxidoreductase</fullName>
        <ecNumber evidence="3">1.-.-.-</ecNumber>
    </submittedName>
</protein>
<sequence length="143" mass="15855">MSFTAEELTYLRSQPLARVSTVSADGQPDVVPLAFEFDGTYFWVGGTGSGVAGTRKFRNVRAGHHKVALVVDDLISLDPFIARSIRVYGHAEPPVERVGMVGPGLYMRITPTVSWSWNMAGRPRAAGDQWYETRRTVHPQPPR</sequence>
<accession>A0A6G4UXR5</accession>
<dbReference type="Proteomes" id="UP000472335">
    <property type="component" value="Unassembled WGS sequence"/>
</dbReference>
<dbReference type="AlphaFoldDB" id="A0A6G4UXR5"/>
<evidence type="ECO:0000313" key="3">
    <source>
        <dbReference type="EMBL" id="NGO06465.1"/>
    </source>
</evidence>
<name>A0A6G4UXR5_9ACTN</name>
<dbReference type="InterPro" id="IPR024031">
    <property type="entry name" value="MSMEG_5819/OxyR"/>
</dbReference>
<comment type="caution">
    <text evidence="3">The sequence shown here is derived from an EMBL/GenBank/DDBJ whole genome shotgun (WGS) entry which is preliminary data.</text>
</comment>
<proteinExistence type="predicted"/>